<proteinExistence type="predicted"/>
<dbReference type="Pfam" id="PF14223">
    <property type="entry name" value="Retrotran_gag_2"/>
    <property type="match status" value="1"/>
</dbReference>
<dbReference type="AlphaFoldDB" id="A0AA39VU81"/>
<accession>A0AA39VU81</accession>
<comment type="caution">
    <text evidence="1">The sequence shown here is derived from an EMBL/GenBank/DDBJ whole genome shotgun (WGS) entry which is preliminary data.</text>
</comment>
<keyword evidence="2" id="KW-1185">Reference proteome</keyword>
<dbReference type="Proteomes" id="UP001168877">
    <property type="component" value="Unassembled WGS sequence"/>
</dbReference>
<protein>
    <submittedName>
        <fullName evidence="1">Uncharacterized protein</fullName>
    </submittedName>
</protein>
<reference evidence="1" key="2">
    <citation type="submission" date="2023-06" db="EMBL/GenBank/DDBJ databases">
        <authorList>
            <person name="Swenson N.G."/>
            <person name="Wegrzyn J.L."/>
            <person name="Mcevoy S.L."/>
        </authorList>
    </citation>
    <scope>NUCLEOTIDE SEQUENCE</scope>
    <source>
        <strain evidence="1">NS2018</strain>
        <tissue evidence="1">Leaf</tissue>
    </source>
</reference>
<reference evidence="1" key="1">
    <citation type="journal article" date="2022" name="Plant J.">
        <title>Strategies of tolerance reflected in two North American maple genomes.</title>
        <authorList>
            <person name="McEvoy S.L."/>
            <person name="Sezen U.U."/>
            <person name="Trouern-Trend A."/>
            <person name="McMahon S.M."/>
            <person name="Schaberg P.G."/>
            <person name="Yang J."/>
            <person name="Wegrzyn J.L."/>
            <person name="Swenson N.G."/>
        </authorList>
    </citation>
    <scope>NUCLEOTIDE SEQUENCE</scope>
    <source>
        <strain evidence="1">NS2018</strain>
    </source>
</reference>
<gene>
    <name evidence="1" type="ORF">LWI29_027950</name>
</gene>
<sequence>MQMENYLYHKDLYWPIKEKPATMTNEEWSKKWKPKNMDEENLKLLDRKALGAIRLSLTKQVACNVKDQQTARDLMKTLSNLYEQPSAVRNVHLVKKLSNLKMTESQGFKEYLN</sequence>
<organism evidence="1 2">
    <name type="scientific">Acer saccharum</name>
    <name type="common">Sugar maple</name>
    <dbReference type="NCBI Taxonomy" id="4024"/>
    <lineage>
        <taxon>Eukaryota</taxon>
        <taxon>Viridiplantae</taxon>
        <taxon>Streptophyta</taxon>
        <taxon>Embryophyta</taxon>
        <taxon>Tracheophyta</taxon>
        <taxon>Spermatophyta</taxon>
        <taxon>Magnoliopsida</taxon>
        <taxon>eudicotyledons</taxon>
        <taxon>Gunneridae</taxon>
        <taxon>Pentapetalae</taxon>
        <taxon>rosids</taxon>
        <taxon>malvids</taxon>
        <taxon>Sapindales</taxon>
        <taxon>Sapindaceae</taxon>
        <taxon>Hippocastanoideae</taxon>
        <taxon>Acereae</taxon>
        <taxon>Acer</taxon>
    </lineage>
</organism>
<dbReference type="EMBL" id="JAUESC010000380">
    <property type="protein sequence ID" value="KAK0592932.1"/>
    <property type="molecule type" value="Genomic_DNA"/>
</dbReference>
<evidence type="ECO:0000313" key="2">
    <source>
        <dbReference type="Proteomes" id="UP001168877"/>
    </source>
</evidence>
<name>A0AA39VU81_ACESA</name>
<evidence type="ECO:0000313" key="1">
    <source>
        <dbReference type="EMBL" id="KAK0592932.1"/>
    </source>
</evidence>